<evidence type="ECO:0000256" key="1">
    <source>
        <dbReference type="SAM" id="MobiDB-lite"/>
    </source>
</evidence>
<dbReference type="AlphaFoldDB" id="A0AAF0TJF7"/>
<dbReference type="Pfam" id="PF11926">
    <property type="entry name" value="DUF3444"/>
    <property type="match status" value="1"/>
</dbReference>
<sequence>MVNELAAKGESSSQENIHGNENGVLRAERATIVVSNKPRSSGELSNLEIRSMLAKKARMEITKKLKEWSTNATSQTSSEKEREVEKKKQIAQPEATSMTVPDPDFHNFDKDRMEKSFDENQVWTAYDTDDGMPHYYALIRDVIFKNPFKVQLSWLNSKNNSELFPINWVKWVKGAGGVIQIFSRKGHVWALYMHWSPKWNVLTSNDMIHNYDMVEGLGNCTEKEGVTVISLVKVAASRRYSISIWTLISSYSKERDVSLSYQVPSYLLIGQKAPNAPIGCWELDPAALPLELFFFF</sequence>
<dbReference type="InterPro" id="IPR024593">
    <property type="entry name" value="DUF3444"/>
</dbReference>
<dbReference type="PANTHER" id="PTHR44137">
    <property type="entry name" value="BNAC03G44070D PROTEIN"/>
    <property type="match status" value="1"/>
</dbReference>
<protein>
    <recommendedName>
        <fullName evidence="2">DUF3444 domain-containing protein</fullName>
    </recommendedName>
</protein>
<dbReference type="EMBL" id="CP133614">
    <property type="protein sequence ID" value="WMV21264.1"/>
    <property type="molecule type" value="Genomic_DNA"/>
</dbReference>
<name>A0AAF0TJF7_SOLVR</name>
<keyword evidence="4" id="KW-1185">Reference proteome</keyword>
<feature type="domain" description="DUF3444" evidence="2">
    <location>
        <begin position="96"/>
        <end position="169"/>
    </location>
</feature>
<evidence type="ECO:0000313" key="3">
    <source>
        <dbReference type="EMBL" id="WMV21264.1"/>
    </source>
</evidence>
<dbReference type="PANTHER" id="PTHR44137:SF61">
    <property type="entry name" value="J DOMAIN-CONTAINING PROTEIN"/>
    <property type="match status" value="1"/>
</dbReference>
<reference evidence="3" key="1">
    <citation type="submission" date="2023-08" db="EMBL/GenBank/DDBJ databases">
        <title>A de novo genome assembly of Solanum verrucosum Schlechtendal, a Mexican diploid species geographically isolated from the other diploid A-genome species in potato relatives.</title>
        <authorList>
            <person name="Hosaka K."/>
        </authorList>
    </citation>
    <scope>NUCLEOTIDE SEQUENCE</scope>
    <source>
        <tissue evidence="3">Young leaves</tissue>
    </source>
</reference>
<proteinExistence type="predicted"/>
<feature type="region of interest" description="Disordered" evidence="1">
    <location>
        <begin position="66"/>
        <end position="92"/>
    </location>
</feature>
<feature type="compositionally biased region" description="Polar residues" evidence="1">
    <location>
        <begin position="68"/>
        <end position="77"/>
    </location>
</feature>
<feature type="compositionally biased region" description="Polar residues" evidence="1">
    <location>
        <begin position="10"/>
        <end position="19"/>
    </location>
</feature>
<dbReference type="Proteomes" id="UP001234989">
    <property type="component" value="Chromosome 3"/>
</dbReference>
<feature type="region of interest" description="Disordered" evidence="1">
    <location>
        <begin position="1"/>
        <end position="23"/>
    </location>
</feature>
<gene>
    <name evidence="3" type="ORF">MTR67_014649</name>
</gene>
<evidence type="ECO:0000259" key="2">
    <source>
        <dbReference type="Pfam" id="PF11926"/>
    </source>
</evidence>
<organism evidence="3 4">
    <name type="scientific">Solanum verrucosum</name>
    <dbReference type="NCBI Taxonomy" id="315347"/>
    <lineage>
        <taxon>Eukaryota</taxon>
        <taxon>Viridiplantae</taxon>
        <taxon>Streptophyta</taxon>
        <taxon>Embryophyta</taxon>
        <taxon>Tracheophyta</taxon>
        <taxon>Spermatophyta</taxon>
        <taxon>Magnoliopsida</taxon>
        <taxon>eudicotyledons</taxon>
        <taxon>Gunneridae</taxon>
        <taxon>Pentapetalae</taxon>
        <taxon>asterids</taxon>
        <taxon>lamiids</taxon>
        <taxon>Solanales</taxon>
        <taxon>Solanaceae</taxon>
        <taxon>Solanoideae</taxon>
        <taxon>Solaneae</taxon>
        <taxon>Solanum</taxon>
    </lineage>
</organism>
<feature type="compositionally biased region" description="Basic and acidic residues" evidence="1">
    <location>
        <begin position="78"/>
        <end position="88"/>
    </location>
</feature>
<accession>A0AAF0TJF7</accession>
<evidence type="ECO:0000313" key="4">
    <source>
        <dbReference type="Proteomes" id="UP001234989"/>
    </source>
</evidence>